<dbReference type="AlphaFoldDB" id="A0A3N4JQ66"/>
<reference evidence="1 2" key="1">
    <citation type="journal article" date="2018" name="Nat. Ecol. Evol.">
        <title>Pezizomycetes genomes reveal the molecular basis of ectomycorrhizal truffle lifestyle.</title>
        <authorList>
            <person name="Murat C."/>
            <person name="Payen T."/>
            <person name="Noel B."/>
            <person name="Kuo A."/>
            <person name="Morin E."/>
            <person name="Chen J."/>
            <person name="Kohler A."/>
            <person name="Krizsan K."/>
            <person name="Balestrini R."/>
            <person name="Da Silva C."/>
            <person name="Montanini B."/>
            <person name="Hainaut M."/>
            <person name="Levati E."/>
            <person name="Barry K.W."/>
            <person name="Belfiori B."/>
            <person name="Cichocki N."/>
            <person name="Clum A."/>
            <person name="Dockter R.B."/>
            <person name="Fauchery L."/>
            <person name="Guy J."/>
            <person name="Iotti M."/>
            <person name="Le Tacon F."/>
            <person name="Lindquist E.A."/>
            <person name="Lipzen A."/>
            <person name="Malagnac F."/>
            <person name="Mello A."/>
            <person name="Molinier V."/>
            <person name="Miyauchi S."/>
            <person name="Poulain J."/>
            <person name="Riccioni C."/>
            <person name="Rubini A."/>
            <person name="Sitrit Y."/>
            <person name="Splivallo R."/>
            <person name="Traeger S."/>
            <person name="Wang M."/>
            <person name="Zifcakova L."/>
            <person name="Wipf D."/>
            <person name="Zambonelli A."/>
            <person name="Paolocci F."/>
            <person name="Nowrousian M."/>
            <person name="Ottonello S."/>
            <person name="Baldrian P."/>
            <person name="Spatafora J.W."/>
            <person name="Henrissat B."/>
            <person name="Nagy L.G."/>
            <person name="Aury J.M."/>
            <person name="Wincker P."/>
            <person name="Grigoriev I.V."/>
            <person name="Bonfante P."/>
            <person name="Martin F.M."/>
        </authorList>
    </citation>
    <scope>NUCLEOTIDE SEQUENCE [LARGE SCALE GENOMIC DNA]</scope>
    <source>
        <strain evidence="1 2">120613-1</strain>
    </source>
</reference>
<gene>
    <name evidence="1" type="ORF">L873DRAFT_925792</name>
</gene>
<evidence type="ECO:0000313" key="2">
    <source>
        <dbReference type="Proteomes" id="UP000276215"/>
    </source>
</evidence>
<sequence>MRIVSCVTRLPSPCTSLRCWCRMIGYEVRHHEAISNIIPWPILMLVIKTTAEVTYQGPDLSNHESPAKIILLYYYDDNITALSREPCGIALCAGCSSEDPYG</sequence>
<accession>A0A3N4JQ66</accession>
<name>A0A3N4JQ66_9PEZI</name>
<protein>
    <submittedName>
        <fullName evidence="1">Uncharacterized protein</fullName>
    </submittedName>
</protein>
<proteinExistence type="predicted"/>
<organism evidence="1 2">
    <name type="scientific">Choiromyces venosus 120613-1</name>
    <dbReference type="NCBI Taxonomy" id="1336337"/>
    <lineage>
        <taxon>Eukaryota</taxon>
        <taxon>Fungi</taxon>
        <taxon>Dikarya</taxon>
        <taxon>Ascomycota</taxon>
        <taxon>Pezizomycotina</taxon>
        <taxon>Pezizomycetes</taxon>
        <taxon>Pezizales</taxon>
        <taxon>Tuberaceae</taxon>
        <taxon>Choiromyces</taxon>
    </lineage>
</organism>
<dbReference type="Proteomes" id="UP000276215">
    <property type="component" value="Unassembled WGS sequence"/>
</dbReference>
<evidence type="ECO:0000313" key="1">
    <source>
        <dbReference type="EMBL" id="RPA99407.1"/>
    </source>
</evidence>
<keyword evidence="2" id="KW-1185">Reference proteome</keyword>
<dbReference type="EMBL" id="ML120388">
    <property type="protein sequence ID" value="RPA99407.1"/>
    <property type="molecule type" value="Genomic_DNA"/>
</dbReference>